<protein>
    <submittedName>
        <fullName evidence="1">Uncharacterized protein</fullName>
    </submittedName>
</protein>
<dbReference type="EMBL" id="PCWK01000033">
    <property type="protein sequence ID" value="PIR02479.1"/>
    <property type="molecule type" value="Genomic_DNA"/>
</dbReference>
<evidence type="ECO:0000313" key="2">
    <source>
        <dbReference type="Proteomes" id="UP000231139"/>
    </source>
</evidence>
<dbReference type="Proteomes" id="UP000231139">
    <property type="component" value="Unassembled WGS sequence"/>
</dbReference>
<comment type="caution">
    <text evidence="1">The sequence shown here is derived from an EMBL/GenBank/DDBJ whole genome shotgun (WGS) entry which is preliminary data.</text>
</comment>
<evidence type="ECO:0000313" key="1">
    <source>
        <dbReference type="EMBL" id="PIR02479.1"/>
    </source>
</evidence>
<gene>
    <name evidence="1" type="ORF">COV62_01365</name>
</gene>
<reference evidence="1 2" key="1">
    <citation type="submission" date="2017-09" db="EMBL/GenBank/DDBJ databases">
        <title>Depth-based differentiation of microbial function through sediment-hosted aquifers and enrichment of novel symbionts in the deep terrestrial subsurface.</title>
        <authorList>
            <person name="Probst A.J."/>
            <person name="Ladd B."/>
            <person name="Jarett J.K."/>
            <person name="Geller-Mcgrath D.E."/>
            <person name="Sieber C.M."/>
            <person name="Emerson J.B."/>
            <person name="Anantharaman K."/>
            <person name="Thomas B.C."/>
            <person name="Malmstrom R."/>
            <person name="Stieglmeier M."/>
            <person name="Klingl A."/>
            <person name="Woyke T."/>
            <person name="Ryan C.M."/>
            <person name="Banfield J.F."/>
        </authorList>
    </citation>
    <scope>NUCLEOTIDE SEQUENCE [LARGE SCALE GENOMIC DNA]</scope>
    <source>
        <strain evidence="1">CG11_big_fil_rev_8_21_14_0_20_35_11</strain>
    </source>
</reference>
<name>A0A2H0N0Q3_9BACT</name>
<sequence length="80" mass="9638">DERDKSRGDNRYCNWVRSIKPAKQKYFPGKDEYEIAEYTLPDESHSYYVEGAGLTYYSYSHHGSLNEQRWNLQRYFISTK</sequence>
<feature type="non-terminal residue" evidence="1">
    <location>
        <position position="1"/>
    </location>
</feature>
<proteinExistence type="predicted"/>
<accession>A0A2H0N0Q3</accession>
<dbReference type="AlphaFoldDB" id="A0A2H0N0Q3"/>
<organism evidence="1 2">
    <name type="scientific">Candidatus Nealsonbacteria bacterium CG11_big_fil_rev_8_21_14_0_20_35_11</name>
    <dbReference type="NCBI Taxonomy" id="1974713"/>
    <lineage>
        <taxon>Bacteria</taxon>
        <taxon>Candidatus Nealsoniibacteriota</taxon>
    </lineage>
</organism>